<reference evidence="3" key="2">
    <citation type="submission" date="2025-09" db="UniProtKB">
        <authorList>
            <consortium name="Ensembl"/>
        </authorList>
    </citation>
    <scope>IDENTIFICATION</scope>
</reference>
<organism evidence="3 4">
    <name type="scientific">Acanthochromis polyacanthus</name>
    <name type="common">spiny chromis</name>
    <dbReference type="NCBI Taxonomy" id="80966"/>
    <lineage>
        <taxon>Eukaryota</taxon>
        <taxon>Metazoa</taxon>
        <taxon>Chordata</taxon>
        <taxon>Craniata</taxon>
        <taxon>Vertebrata</taxon>
        <taxon>Euteleostomi</taxon>
        <taxon>Actinopterygii</taxon>
        <taxon>Neopterygii</taxon>
        <taxon>Teleostei</taxon>
        <taxon>Neoteleostei</taxon>
        <taxon>Acanthomorphata</taxon>
        <taxon>Ovalentaria</taxon>
        <taxon>Pomacentridae</taxon>
        <taxon>Acanthochromis</taxon>
    </lineage>
</organism>
<reference evidence="3" key="1">
    <citation type="submission" date="2025-08" db="UniProtKB">
        <authorList>
            <consortium name="Ensembl"/>
        </authorList>
    </citation>
    <scope>IDENTIFICATION</scope>
</reference>
<evidence type="ECO:0000313" key="4">
    <source>
        <dbReference type="Proteomes" id="UP000257200"/>
    </source>
</evidence>
<dbReference type="Proteomes" id="UP000257200">
    <property type="component" value="Unplaced"/>
</dbReference>
<evidence type="ECO:0000256" key="2">
    <source>
        <dbReference type="SAM" id="Phobius"/>
    </source>
</evidence>
<proteinExistence type="predicted"/>
<feature type="region of interest" description="Disordered" evidence="1">
    <location>
        <begin position="57"/>
        <end position="90"/>
    </location>
</feature>
<evidence type="ECO:0000313" key="3">
    <source>
        <dbReference type="Ensembl" id="ENSAPOP00000013339.1"/>
    </source>
</evidence>
<protein>
    <submittedName>
        <fullName evidence="3">Uncharacterized protein</fullName>
    </submittedName>
</protein>
<feature type="transmembrane region" description="Helical" evidence="2">
    <location>
        <begin position="26"/>
        <end position="47"/>
    </location>
</feature>
<dbReference type="GeneTree" id="ENSGT00940000177342"/>
<feature type="compositionally biased region" description="Polar residues" evidence="1">
    <location>
        <begin position="71"/>
        <end position="83"/>
    </location>
</feature>
<keyword evidence="2" id="KW-1133">Transmembrane helix</keyword>
<keyword evidence="2" id="KW-0812">Transmembrane</keyword>
<keyword evidence="2" id="KW-0472">Membrane</keyword>
<keyword evidence="4" id="KW-1185">Reference proteome</keyword>
<dbReference type="AlphaFoldDB" id="A0A3Q1FAL4"/>
<dbReference type="InParanoid" id="A0A3Q1FAL4"/>
<dbReference type="STRING" id="80966.ENSAPOP00000013339"/>
<accession>A0A3Q1FAL4</accession>
<evidence type="ECO:0000256" key="1">
    <source>
        <dbReference type="SAM" id="MobiDB-lite"/>
    </source>
</evidence>
<sequence>CPCGMKTTVAPITDNHNASYGTTARWVIAVVIFVTVSALVIMARFICSRKETYRNQEVKAAQPEDGHEFPFSSQADSPSVPNENQKEYFI</sequence>
<feature type="compositionally biased region" description="Basic and acidic residues" evidence="1">
    <location>
        <begin position="57"/>
        <end position="68"/>
    </location>
</feature>
<name>A0A3Q1FAL4_9TELE</name>
<dbReference type="Ensembl" id="ENSAPOT00000021483.1">
    <property type="protein sequence ID" value="ENSAPOP00000013339.1"/>
    <property type="gene ID" value="ENSAPOG00000016136.1"/>
</dbReference>